<dbReference type="AlphaFoldDB" id="A0AAJ0MAM5"/>
<comment type="caution">
    <text evidence="1">The sequence shown here is derived from an EMBL/GenBank/DDBJ whole genome shotgun (WGS) entry which is preliminary data.</text>
</comment>
<organism evidence="1 2">
    <name type="scientific">Lasiosphaeria hispida</name>
    <dbReference type="NCBI Taxonomy" id="260671"/>
    <lineage>
        <taxon>Eukaryota</taxon>
        <taxon>Fungi</taxon>
        <taxon>Dikarya</taxon>
        <taxon>Ascomycota</taxon>
        <taxon>Pezizomycotina</taxon>
        <taxon>Sordariomycetes</taxon>
        <taxon>Sordariomycetidae</taxon>
        <taxon>Sordariales</taxon>
        <taxon>Lasiosphaeriaceae</taxon>
        <taxon>Lasiosphaeria</taxon>
    </lineage>
</organism>
<evidence type="ECO:0000313" key="2">
    <source>
        <dbReference type="Proteomes" id="UP001275084"/>
    </source>
</evidence>
<sequence length="780" mass="85402">MPTKVGSARDALLALGVGIGDVASIFALGRRNGNWWTAVANDKALLTLLNGTESNIVQRRGILELASFNKAWRSSLWLLSNGAPLNIWEPEIRTVLNNPSDLLHELPLFTSIMTCVVAVVDQFTNKDTANSVFYDVLKALFSLGTVGEEMLKAHYTSHVNGWRSTACVRGLSHHAEQSKLMLIQDGTIFSGHMSCTSTHLVQFLVWLLGTNKQTFKTNSMDIAGIATCLRNFGFRIGFREPCEAVCILMVSPEPLPHDEASRLGRDANLLRRSHSVTVSLPVPWETIRGFPVDLGVQNICQGAWRTGQRVAKYVGLGVCRPTAPGNGIHYAFYDQGTNVTRPFPALNFLAERYSLAINQEFLDGLCECHYQIATSSALDLANDDVFKDIRSPEMTDHRVVNGFCVFQAFLMGYYYDIFGRLVDTSTLKLQVVEGAWGFRSDQFHLYMRFVFLWDAWSSPPGNEPGIKIFAKQHVFSVLSLLFLGCLQGAPQLLARGSLLPLDCVGVVSKRGLLTNSLVGKCSSPRDIAGFTLVDADVGGLPRDCLGLMTPGEPKFTHRLGLESPWIPSGMPQGGLKQKGPDEDVTFNIEADWDHNPSSALVSVRYKGRHITAISAGFDDEFFCSNFVPPRARSLAQQDCEIPLRPGLRAHTGFSQPSEPTPQSPGLKLATELDLPTMMENKGILPSPQNQTPVLVQAYNRPHFRYAAAALYNFLGAPVTCRIAADSVRHVNDSATAEGNNIVIIAGTAYDPDDIPITLRSSLAVGPVALDVYLISGPTGY</sequence>
<proteinExistence type="predicted"/>
<reference evidence="1" key="1">
    <citation type="journal article" date="2023" name="Mol. Phylogenet. Evol.">
        <title>Genome-scale phylogeny and comparative genomics of the fungal order Sordariales.</title>
        <authorList>
            <person name="Hensen N."/>
            <person name="Bonometti L."/>
            <person name="Westerberg I."/>
            <person name="Brannstrom I.O."/>
            <person name="Guillou S."/>
            <person name="Cros-Aarteil S."/>
            <person name="Calhoun S."/>
            <person name="Haridas S."/>
            <person name="Kuo A."/>
            <person name="Mondo S."/>
            <person name="Pangilinan J."/>
            <person name="Riley R."/>
            <person name="LaButti K."/>
            <person name="Andreopoulos B."/>
            <person name="Lipzen A."/>
            <person name="Chen C."/>
            <person name="Yan M."/>
            <person name="Daum C."/>
            <person name="Ng V."/>
            <person name="Clum A."/>
            <person name="Steindorff A."/>
            <person name="Ohm R.A."/>
            <person name="Martin F."/>
            <person name="Silar P."/>
            <person name="Natvig D.O."/>
            <person name="Lalanne C."/>
            <person name="Gautier V."/>
            <person name="Ament-Velasquez S.L."/>
            <person name="Kruys A."/>
            <person name="Hutchinson M.I."/>
            <person name="Powell A.J."/>
            <person name="Barry K."/>
            <person name="Miller A.N."/>
            <person name="Grigoriev I.V."/>
            <person name="Debuchy R."/>
            <person name="Gladieux P."/>
            <person name="Hiltunen Thoren M."/>
            <person name="Johannesson H."/>
        </authorList>
    </citation>
    <scope>NUCLEOTIDE SEQUENCE</scope>
    <source>
        <strain evidence="1">CBS 955.72</strain>
    </source>
</reference>
<dbReference type="EMBL" id="JAUIQD010000006">
    <property type="protein sequence ID" value="KAK3346340.1"/>
    <property type="molecule type" value="Genomic_DNA"/>
</dbReference>
<dbReference type="Proteomes" id="UP001275084">
    <property type="component" value="Unassembled WGS sequence"/>
</dbReference>
<name>A0AAJ0MAM5_9PEZI</name>
<gene>
    <name evidence="1" type="ORF">B0T25DRAFT_506692</name>
</gene>
<accession>A0AAJ0MAM5</accession>
<reference evidence="1" key="2">
    <citation type="submission" date="2023-06" db="EMBL/GenBank/DDBJ databases">
        <authorList>
            <consortium name="Lawrence Berkeley National Laboratory"/>
            <person name="Haridas S."/>
            <person name="Hensen N."/>
            <person name="Bonometti L."/>
            <person name="Westerberg I."/>
            <person name="Brannstrom I.O."/>
            <person name="Guillou S."/>
            <person name="Cros-Aarteil S."/>
            <person name="Calhoun S."/>
            <person name="Kuo A."/>
            <person name="Mondo S."/>
            <person name="Pangilinan J."/>
            <person name="Riley R."/>
            <person name="Labutti K."/>
            <person name="Andreopoulos B."/>
            <person name="Lipzen A."/>
            <person name="Chen C."/>
            <person name="Yanf M."/>
            <person name="Daum C."/>
            <person name="Ng V."/>
            <person name="Clum A."/>
            <person name="Steindorff A."/>
            <person name="Ohm R."/>
            <person name="Martin F."/>
            <person name="Silar P."/>
            <person name="Natvig D."/>
            <person name="Lalanne C."/>
            <person name="Gautier V."/>
            <person name="Ament-Velasquez S.L."/>
            <person name="Kruys A."/>
            <person name="Hutchinson M.I."/>
            <person name="Powell A.J."/>
            <person name="Barry K."/>
            <person name="Miller A.N."/>
            <person name="Grigoriev I.V."/>
            <person name="Debuchy R."/>
            <person name="Gladieux P."/>
            <person name="Thoren M.H."/>
            <person name="Johannesson H."/>
        </authorList>
    </citation>
    <scope>NUCLEOTIDE SEQUENCE</scope>
    <source>
        <strain evidence="1">CBS 955.72</strain>
    </source>
</reference>
<protein>
    <submittedName>
        <fullName evidence="1">Uncharacterized protein</fullName>
    </submittedName>
</protein>
<keyword evidence="2" id="KW-1185">Reference proteome</keyword>
<evidence type="ECO:0000313" key="1">
    <source>
        <dbReference type="EMBL" id="KAK3346340.1"/>
    </source>
</evidence>